<evidence type="ECO:0000313" key="7">
    <source>
        <dbReference type="EMBL" id="KAI1617384.1"/>
    </source>
</evidence>
<keyword evidence="4 6" id="KW-1133">Transmembrane helix</keyword>
<evidence type="ECO:0000256" key="5">
    <source>
        <dbReference type="ARBA" id="ARBA00023136"/>
    </source>
</evidence>
<accession>A0AAN6E3C4</accession>
<feature type="transmembrane region" description="Helical" evidence="6">
    <location>
        <begin position="89"/>
        <end position="109"/>
    </location>
</feature>
<dbReference type="InterPro" id="IPR036259">
    <property type="entry name" value="MFS_trans_sf"/>
</dbReference>
<gene>
    <name evidence="7" type="ORF">EDD36DRAFT_454672</name>
</gene>
<evidence type="ECO:0000256" key="2">
    <source>
        <dbReference type="ARBA" id="ARBA00022448"/>
    </source>
</evidence>
<feature type="transmembrane region" description="Helical" evidence="6">
    <location>
        <begin position="236"/>
        <end position="258"/>
    </location>
</feature>
<dbReference type="Pfam" id="PF06609">
    <property type="entry name" value="TRI12"/>
    <property type="match status" value="1"/>
</dbReference>
<proteinExistence type="predicted"/>
<dbReference type="GO" id="GO:0022857">
    <property type="term" value="F:transmembrane transporter activity"/>
    <property type="evidence" value="ECO:0007669"/>
    <property type="project" value="InterPro"/>
</dbReference>
<feature type="transmembrane region" description="Helical" evidence="6">
    <location>
        <begin position="306"/>
        <end position="327"/>
    </location>
</feature>
<feature type="transmembrane region" description="Helical" evidence="6">
    <location>
        <begin position="433"/>
        <end position="455"/>
    </location>
</feature>
<feature type="transmembrane region" description="Helical" evidence="6">
    <location>
        <begin position="347"/>
        <end position="367"/>
    </location>
</feature>
<feature type="transmembrane region" description="Helical" evidence="6">
    <location>
        <begin position="373"/>
        <end position="394"/>
    </location>
</feature>
<dbReference type="PANTHER" id="PTHR23501:SF195">
    <property type="entry name" value="PEP5"/>
    <property type="match status" value="1"/>
</dbReference>
<comment type="caution">
    <text evidence="7">The sequence shown here is derived from an EMBL/GenBank/DDBJ whole genome shotgun (WGS) entry which is preliminary data.</text>
</comment>
<evidence type="ECO:0000256" key="6">
    <source>
        <dbReference type="SAM" id="Phobius"/>
    </source>
</evidence>
<dbReference type="SUPFAM" id="SSF103473">
    <property type="entry name" value="MFS general substrate transporter"/>
    <property type="match status" value="1"/>
</dbReference>
<dbReference type="InterPro" id="IPR010573">
    <property type="entry name" value="MFS_Str1/Tri12-like"/>
</dbReference>
<evidence type="ECO:0000256" key="1">
    <source>
        <dbReference type="ARBA" id="ARBA00004141"/>
    </source>
</evidence>
<dbReference type="Gene3D" id="1.20.1250.20">
    <property type="entry name" value="MFS general substrate transporter like domains"/>
    <property type="match status" value="1"/>
</dbReference>
<comment type="subcellular location">
    <subcellularLocation>
        <location evidence="1">Membrane</location>
        <topology evidence="1">Multi-pass membrane protein</topology>
    </subcellularLocation>
</comment>
<keyword evidence="5 6" id="KW-0472">Membrane</keyword>
<evidence type="ECO:0000256" key="4">
    <source>
        <dbReference type="ARBA" id="ARBA00022989"/>
    </source>
</evidence>
<evidence type="ECO:0000256" key="3">
    <source>
        <dbReference type="ARBA" id="ARBA00022692"/>
    </source>
</evidence>
<feature type="transmembrane region" description="Helical" evidence="6">
    <location>
        <begin position="265"/>
        <end position="286"/>
    </location>
</feature>
<feature type="transmembrane region" description="Helical" evidence="6">
    <location>
        <begin position="401"/>
        <end position="427"/>
    </location>
</feature>
<dbReference type="GO" id="GO:0005886">
    <property type="term" value="C:plasma membrane"/>
    <property type="evidence" value="ECO:0007669"/>
    <property type="project" value="TreeGrafter"/>
</dbReference>
<dbReference type="EMBL" id="MU404350">
    <property type="protein sequence ID" value="KAI1617384.1"/>
    <property type="molecule type" value="Genomic_DNA"/>
</dbReference>
<keyword evidence="8" id="KW-1185">Reference proteome</keyword>
<feature type="transmembrane region" description="Helical" evidence="6">
    <location>
        <begin position="51"/>
        <end position="69"/>
    </location>
</feature>
<dbReference type="AlphaFoldDB" id="A0AAN6E3C4"/>
<feature type="transmembrane region" description="Helical" evidence="6">
    <location>
        <begin position="195"/>
        <end position="216"/>
    </location>
</feature>
<sequence>MTTEKITPVSAPPNALHLEQPSYIKRVSPKPASELEQQSLAATDDVVTVKAWVVVFVLSASYGISFWVIPSISTASATIATQLGNPADAVWFTSVYTLALTVAFLLCGANSDLFGRRWFILGGSAKSTKTVIAAMTIIGFGGGNCQLAAFALPELLPNKWRHIGVALADGFTIGTIIIGPVGARYAIISGDGWRWLYYGPAIGAAISFGLLFMLYYPPKHPRGVPWRQAVRDLDYFGGLLFTVAVSLILTGIVYTSILPASSPTVIGLLVSGFGALIIFALWETFASLKQPLTPPRVFAKNYGRDLTAPCVVGFVVTMFYYGANVVYPTMISVFFTTATSDFRRAIYLSLPQGFGLLVGTILLSYFGGRVGHWRWTLTGAVTLMTFWGALLALGTPARKGLVIACFFLSNVAYGWAQFLSITFIQFGTDQVELGIAGGLAGVFRSAGGSLAVAVYSTILGNTQSASAAKLVPEAVTRAGLNPLDVPAVLKALPLGSTALFKVPGMTAAIVEAAEVALQNSYVHGFKITELSALAFGVVGIIASICCSDIGPKMTPKIEVFLENDVEAEKNKFH</sequence>
<keyword evidence="3 6" id="KW-0812">Transmembrane</keyword>
<feature type="transmembrane region" description="Helical" evidence="6">
    <location>
        <begin position="163"/>
        <end position="183"/>
    </location>
</feature>
<reference evidence="7" key="1">
    <citation type="journal article" date="2022" name="bioRxiv">
        <title>Deciphering the potential niche of two novel black yeast fungi from a biological soil crust based on their genomes, phenotypes, and melanin regulation.</title>
        <authorList>
            <consortium name="DOE Joint Genome Institute"/>
            <person name="Carr E.C."/>
            <person name="Barton Q."/>
            <person name="Grambo S."/>
            <person name="Sullivan M."/>
            <person name="Renfro C.M."/>
            <person name="Kuo A."/>
            <person name="Pangilinan J."/>
            <person name="Lipzen A."/>
            <person name="Keymanesh K."/>
            <person name="Savage E."/>
            <person name="Barry K."/>
            <person name="Grigoriev I.V."/>
            <person name="Riekhof W.R."/>
            <person name="Harris S.S."/>
        </authorList>
    </citation>
    <scope>NUCLEOTIDE SEQUENCE</scope>
    <source>
        <strain evidence="7">JF 03-4F</strain>
    </source>
</reference>
<keyword evidence="2" id="KW-0813">Transport</keyword>
<protein>
    <submittedName>
        <fullName evidence="7">Fungal trichothecene efflux pump</fullName>
    </submittedName>
</protein>
<organism evidence="7 8">
    <name type="scientific">Exophiala viscosa</name>
    <dbReference type="NCBI Taxonomy" id="2486360"/>
    <lineage>
        <taxon>Eukaryota</taxon>
        <taxon>Fungi</taxon>
        <taxon>Dikarya</taxon>
        <taxon>Ascomycota</taxon>
        <taxon>Pezizomycotina</taxon>
        <taxon>Eurotiomycetes</taxon>
        <taxon>Chaetothyriomycetidae</taxon>
        <taxon>Chaetothyriales</taxon>
        <taxon>Herpotrichiellaceae</taxon>
        <taxon>Exophiala</taxon>
    </lineage>
</organism>
<dbReference type="Proteomes" id="UP001203852">
    <property type="component" value="Unassembled WGS sequence"/>
</dbReference>
<dbReference type="PANTHER" id="PTHR23501">
    <property type="entry name" value="MAJOR FACILITATOR SUPERFAMILY"/>
    <property type="match status" value="1"/>
</dbReference>
<evidence type="ECO:0000313" key="8">
    <source>
        <dbReference type="Proteomes" id="UP001203852"/>
    </source>
</evidence>
<feature type="transmembrane region" description="Helical" evidence="6">
    <location>
        <begin position="130"/>
        <end position="151"/>
    </location>
</feature>
<name>A0AAN6E3C4_9EURO</name>